<proteinExistence type="predicted"/>
<dbReference type="AlphaFoldDB" id="A0A368GQP3"/>
<evidence type="ECO:0000256" key="1">
    <source>
        <dbReference type="ARBA" id="ARBA00004613"/>
    </source>
</evidence>
<dbReference type="SUPFAM" id="SSF55486">
    <property type="entry name" value="Metalloproteases ('zincins'), catalytic domain"/>
    <property type="match status" value="1"/>
</dbReference>
<name>A0A368GQP3_ANCCA</name>
<evidence type="ECO:0000313" key="15">
    <source>
        <dbReference type="Proteomes" id="UP000252519"/>
    </source>
</evidence>
<evidence type="ECO:0000256" key="12">
    <source>
        <dbReference type="PROSITE-ProRule" id="PRU01211"/>
    </source>
</evidence>
<dbReference type="GO" id="GO:0005576">
    <property type="term" value="C:extracellular region"/>
    <property type="evidence" value="ECO:0007669"/>
    <property type="project" value="UniProtKB-SubCell"/>
</dbReference>
<evidence type="ECO:0000256" key="9">
    <source>
        <dbReference type="ARBA" id="ARBA00023157"/>
    </source>
</evidence>
<dbReference type="SMART" id="SM00235">
    <property type="entry name" value="ZnMc"/>
    <property type="match status" value="1"/>
</dbReference>
<dbReference type="GO" id="GO:0018996">
    <property type="term" value="P:molting cycle, collagen and cuticulin-based cuticle"/>
    <property type="evidence" value="ECO:0007669"/>
    <property type="project" value="InterPro"/>
</dbReference>
<dbReference type="EMBL" id="JOJR01000075">
    <property type="protein sequence ID" value="RCN46654.1"/>
    <property type="molecule type" value="Genomic_DNA"/>
</dbReference>
<keyword evidence="8 12" id="KW-0482">Metalloprotease</keyword>
<evidence type="ECO:0000256" key="5">
    <source>
        <dbReference type="ARBA" id="ARBA00022729"/>
    </source>
</evidence>
<evidence type="ECO:0000256" key="4">
    <source>
        <dbReference type="ARBA" id="ARBA00022723"/>
    </source>
</evidence>
<dbReference type="GO" id="GO:0008270">
    <property type="term" value="F:zinc ion binding"/>
    <property type="evidence" value="ECO:0007669"/>
    <property type="project" value="UniProtKB-UniRule"/>
</dbReference>
<evidence type="ECO:0000256" key="7">
    <source>
        <dbReference type="ARBA" id="ARBA00022833"/>
    </source>
</evidence>
<keyword evidence="10" id="KW-0325">Glycoprotein</keyword>
<feature type="domain" description="Peptidase M12A" evidence="13">
    <location>
        <begin position="147"/>
        <end position="384"/>
    </location>
</feature>
<keyword evidence="15" id="KW-1185">Reference proteome</keyword>
<keyword evidence="3 12" id="KW-0645">Protease</keyword>
<accession>A0A368GQP3</accession>
<dbReference type="GO" id="GO:0004222">
    <property type="term" value="F:metalloendopeptidase activity"/>
    <property type="evidence" value="ECO:0007669"/>
    <property type="project" value="UniProtKB-UniRule"/>
</dbReference>
<feature type="signal peptide" evidence="11">
    <location>
        <begin position="1"/>
        <end position="16"/>
    </location>
</feature>
<dbReference type="Pfam" id="PF01400">
    <property type="entry name" value="Astacin"/>
    <property type="match status" value="2"/>
</dbReference>
<evidence type="ECO:0000259" key="13">
    <source>
        <dbReference type="PROSITE" id="PS51864"/>
    </source>
</evidence>
<dbReference type="PANTHER" id="PTHR10127">
    <property type="entry name" value="DISCOIDIN, CUB, EGF, LAMININ , AND ZINC METALLOPROTEASE DOMAIN CONTAINING"/>
    <property type="match status" value="1"/>
</dbReference>
<evidence type="ECO:0000313" key="14">
    <source>
        <dbReference type="EMBL" id="RCN46654.1"/>
    </source>
</evidence>
<comment type="subcellular location">
    <subcellularLocation>
        <location evidence="1 11">Secreted</location>
    </subcellularLocation>
</comment>
<keyword evidence="6 12" id="KW-0378">Hydrolase</keyword>
<dbReference type="PIRSF" id="PIRSF036365">
    <property type="entry name" value="Astacin_nematoda"/>
    <property type="match status" value="1"/>
</dbReference>
<dbReference type="InterPro" id="IPR034035">
    <property type="entry name" value="Astacin-like_dom"/>
</dbReference>
<evidence type="ECO:0000256" key="6">
    <source>
        <dbReference type="ARBA" id="ARBA00022801"/>
    </source>
</evidence>
<evidence type="ECO:0000256" key="11">
    <source>
        <dbReference type="PIRNR" id="PIRNR036365"/>
    </source>
</evidence>
<feature type="chain" id="PRO_5016488499" description="Zinc metalloproteinase" evidence="11">
    <location>
        <begin position="17"/>
        <end position="391"/>
    </location>
</feature>
<dbReference type="PANTHER" id="PTHR10127:SF780">
    <property type="entry name" value="METALLOENDOPEPTIDASE"/>
    <property type="match status" value="1"/>
</dbReference>
<evidence type="ECO:0000256" key="3">
    <source>
        <dbReference type="ARBA" id="ARBA00022670"/>
    </source>
</evidence>
<keyword evidence="4 12" id="KW-0479">Metal-binding</keyword>
<organism evidence="14 15">
    <name type="scientific">Ancylostoma caninum</name>
    <name type="common">Dog hookworm</name>
    <dbReference type="NCBI Taxonomy" id="29170"/>
    <lineage>
        <taxon>Eukaryota</taxon>
        <taxon>Metazoa</taxon>
        <taxon>Ecdysozoa</taxon>
        <taxon>Nematoda</taxon>
        <taxon>Chromadorea</taxon>
        <taxon>Rhabditida</taxon>
        <taxon>Rhabditina</taxon>
        <taxon>Rhabditomorpha</taxon>
        <taxon>Strongyloidea</taxon>
        <taxon>Ancylostomatidae</taxon>
        <taxon>Ancylostomatinae</taxon>
        <taxon>Ancylostoma</taxon>
    </lineage>
</organism>
<dbReference type="InterPro" id="IPR024079">
    <property type="entry name" value="MetalloPept_cat_dom_sf"/>
</dbReference>
<dbReference type="GO" id="GO:0006508">
    <property type="term" value="P:proteolysis"/>
    <property type="evidence" value="ECO:0007669"/>
    <property type="project" value="UniProtKB-KW"/>
</dbReference>
<gene>
    <name evidence="14" type="ORF">ANCCAN_07282</name>
</gene>
<comment type="caution">
    <text evidence="12">Lacks conserved residue(s) required for the propagation of feature annotation.</text>
</comment>
<keyword evidence="7 12" id="KW-0862">Zinc</keyword>
<dbReference type="Gene3D" id="3.40.390.10">
    <property type="entry name" value="Collagenase (Catalytic Domain)"/>
    <property type="match status" value="1"/>
</dbReference>
<protein>
    <recommendedName>
        <fullName evidence="11">Zinc metalloproteinase</fullName>
    </recommendedName>
</protein>
<keyword evidence="9" id="KW-1015">Disulfide bond</keyword>
<dbReference type="InterPro" id="IPR017050">
    <property type="entry name" value="Metallopeptidase_nem"/>
</dbReference>
<feature type="binding site" evidence="12">
    <location>
        <position position="281"/>
    </location>
    <ligand>
        <name>Zn(2+)</name>
        <dbReference type="ChEBI" id="CHEBI:29105"/>
        <note>catalytic</note>
    </ligand>
</feature>
<reference evidence="14 15" key="1">
    <citation type="submission" date="2014-10" db="EMBL/GenBank/DDBJ databases">
        <title>Draft genome of the hookworm Ancylostoma caninum.</title>
        <authorList>
            <person name="Mitreva M."/>
        </authorList>
    </citation>
    <scope>NUCLEOTIDE SEQUENCE [LARGE SCALE GENOMIC DNA]</scope>
    <source>
        <strain evidence="14 15">Baltimore</strain>
    </source>
</reference>
<comment type="caution">
    <text evidence="14">The sequence shown here is derived from an EMBL/GenBank/DDBJ whole genome shotgun (WGS) entry which is preliminary data.</text>
</comment>
<dbReference type="CDD" id="cd04280">
    <property type="entry name" value="ZnMc_astacin_like"/>
    <property type="match status" value="1"/>
</dbReference>
<evidence type="ECO:0000256" key="8">
    <source>
        <dbReference type="ARBA" id="ARBA00023049"/>
    </source>
</evidence>
<dbReference type="OrthoDB" id="291007at2759"/>
<feature type="binding site" evidence="12">
    <location>
        <position position="291"/>
    </location>
    <ligand>
        <name>Zn(2+)</name>
        <dbReference type="ChEBI" id="CHEBI:29105"/>
        <note>catalytic</note>
    </ligand>
</feature>
<dbReference type="PROSITE" id="PS51864">
    <property type="entry name" value="ASTACIN"/>
    <property type="match status" value="1"/>
</dbReference>
<evidence type="ECO:0000256" key="10">
    <source>
        <dbReference type="ARBA" id="ARBA00023180"/>
    </source>
</evidence>
<feature type="active site" evidence="12">
    <location>
        <position position="282"/>
    </location>
</feature>
<dbReference type="InterPro" id="IPR006026">
    <property type="entry name" value="Peptidase_Metallo"/>
</dbReference>
<dbReference type="InterPro" id="IPR001506">
    <property type="entry name" value="Peptidase_M12A"/>
</dbReference>
<feature type="binding site" evidence="12">
    <location>
        <position position="285"/>
    </location>
    <ligand>
        <name>Zn(2+)</name>
        <dbReference type="ChEBI" id="CHEBI:29105"/>
        <note>catalytic</note>
    </ligand>
</feature>
<evidence type="ECO:0000256" key="2">
    <source>
        <dbReference type="ARBA" id="ARBA00022525"/>
    </source>
</evidence>
<keyword evidence="5 11" id="KW-0732">Signal</keyword>
<keyword evidence="2 11" id="KW-0964">Secreted</keyword>
<dbReference type="STRING" id="29170.A0A368GQP3"/>
<sequence length="391" mass="44184">MRPLLLALLLIVCVNAGFSDFKDKVKDFFSGVKIGEKAKKALEKLKKVFNVTKLLNVKEKLSKVKAKLATKLLWPKEVQEALTEKLKNLITRKKDKVSPMGDSIDEINQKSGLQDVMFQGDVILTERQVDEFVEDAEDDSGNRTKRQAFVDRAYPRTTWQQGVNYFFDSSVGYALRRIFKKGAEEWSKNTCIDFRESSTAQDKIRVFMEDGCWSYVGRVGGQQDLSLGEGCDAKVPLNPGEAPDEVDGFCSNSGYAIYGIMPSAFRKFDSSYAPKVSIAAHELGHAIGLYHTQSRYDRDRYITLYSQNVKPDWLDQFAKQSMATNNNYGIPYDWGGIMHYGATSATYNGKPTMVPADTKYIETLGSPFVSFYELDMVNKHYKCHGWLGLTQ</sequence>
<dbReference type="Proteomes" id="UP000252519">
    <property type="component" value="Unassembled WGS sequence"/>
</dbReference>
<comment type="cofactor">
    <cofactor evidence="12">
        <name>Zn(2+)</name>
        <dbReference type="ChEBI" id="CHEBI:29105"/>
    </cofactor>
    <text evidence="12">Binds 1 zinc ion per subunit.</text>
</comment>